<dbReference type="SUPFAM" id="SSF47598">
    <property type="entry name" value="Ribbon-helix-helix"/>
    <property type="match status" value="1"/>
</dbReference>
<evidence type="ECO:0008006" key="3">
    <source>
        <dbReference type="Google" id="ProtNLM"/>
    </source>
</evidence>
<dbReference type="Proteomes" id="UP000029736">
    <property type="component" value="Unassembled WGS sequence"/>
</dbReference>
<dbReference type="RefSeq" id="WP_044228295.1">
    <property type="nucleotide sequence ID" value="NZ_JBKAGJ010000004.1"/>
</dbReference>
<dbReference type="EMBL" id="JPOS01000090">
    <property type="protein sequence ID" value="KGE85298.1"/>
    <property type="molecule type" value="Genomic_DNA"/>
</dbReference>
<proteinExistence type="predicted"/>
<organism evidence="1 2">
    <name type="scientific">Phaeodactylibacter xiamenensis</name>
    <dbReference type="NCBI Taxonomy" id="1524460"/>
    <lineage>
        <taxon>Bacteria</taxon>
        <taxon>Pseudomonadati</taxon>
        <taxon>Bacteroidota</taxon>
        <taxon>Saprospiria</taxon>
        <taxon>Saprospirales</taxon>
        <taxon>Haliscomenobacteraceae</taxon>
        <taxon>Phaeodactylibacter</taxon>
    </lineage>
</organism>
<keyword evidence="2" id="KW-1185">Reference proteome</keyword>
<comment type="caution">
    <text evidence="1">The sequence shown here is derived from an EMBL/GenBank/DDBJ whole genome shotgun (WGS) entry which is preliminary data.</text>
</comment>
<gene>
    <name evidence="1" type="ORF">IX84_27670</name>
</gene>
<evidence type="ECO:0000313" key="2">
    <source>
        <dbReference type="Proteomes" id="UP000029736"/>
    </source>
</evidence>
<dbReference type="AlphaFoldDB" id="A0A098S0K8"/>
<accession>A0A098S0K8</accession>
<name>A0A098S0K8_9BACT</name>
<dbReference type="InterPro" id="IPR010985">
    <property type="entry name" value="Ribbon_hlx_hlx"/>
</dbReference>
<protein>
    <recommendedName>
        <fullName evidence="3">Ribbon-helix-helix protein CopG domain-containing protein</fullName>
    </recommendedName>
</protein>
<reference evidence="1 2" key="1">
    <citation type="journal article" date="2014" name="Int. J. Syst. Evol. Microbiol.">
        <title>Phaeodactylibacter xiamenensis gen. nov., sp. nov., a member of the family Saprospiraceae isolated from the marine alga Phaeodactylum tricornutum.</title>
        <authorList>
            <person name="Chen Z.Jr."/>
            <person name="Lei X."/>
            <person name="Lai Q."/>
            <person name="Li Y."/>
            <person name="Zhang B."/>
            <person name="Zhang J."/>
            <person name="Zhang H."/>
            <person name="Yang L."/>
            <person name="Zheng W."/>
            <person name="Tian Y."/>
            <person name="Yu Z."/>
            <person name="Xu H.Jr."/>
            <person name="Zheng T."/>
        </authorList>
    </citation>
    <scope>NUCLEOTIDE SEQUENCE [LARGE SCALE GENOMIC DNA]</scope>
    <source>
        <strain evidence="1 2">KD52</strain>
    </source>
</reference>
<dbReference type="Gene3D" id="1.10.1220.10">
    <property type="entry name" value="Met repressor-like"/>
    <property type="match status" value="1"/>
</dbReference>
<dbReference type="InterPro" id="IPR013321">
    <property type="entry name" value="Arc_rbn_hlx_hlx"/>
</dbReference>
<sequence length="92" mass="10637">MYNITTVIRQDTDLNVRLNSGLKEAFSRVAKRNNTTMADLIRAFMESVVKADEEQERKARKASLAKLPRDERRIIEDANKAMEKAWKQAQGR</sequence>
<dbReference type="STRING" id="1524460.IX84_27670"/>
<dbReference type="GO" id="GO:0006355">
    <property type="term" value="P:regulation of DNA-templated transcription"/>
    <property type="evidence" value="ECO:0007669"/>
    <property type="project" value="InterPro"/>
</dbReference>
<evidence type="ECO:0000313" key="1">
    <source>
        <dbReference type="EMBL" id="KGE85298.1"/>
    </source>
</evidence>